<dbReference type="AlphaFoldDB" id="A0A4Q4TUY0"/>
<accession>A0A4Q4TUY0</accession>
<protein>
    <submittedName>
        <fullName evidence="2">Uncharacterized protein</fullName>
    </submittedName>
</protein>
<dbReference type="Proteomes" id="UP000293360">
    <property type="component" value="Unassembled WGS sequence"/>
</dbReference>
<dbReference type="EMBL" id="QJNU01000041">
    <property type="protein sequence ID" value="RYP09333.1"/>
    <property type="molecule type" value="Genomic_DNA"/>
</dbReference>
<proteinExistence type="predicted"/>
<gene>
    <name evidence="2" type="ORF">DL764_001380</name>
</gene>
<comment type="caution">
    <text evidence="2">The sequence shown here is derived from an EMBL/GenBank/DDBJ whole genome shotgun (WGS) entry which is preliminary data.</text>
</comment>
<feature type="region of interest" description="Disordered" evidence="1">
    <location>
        <begin position="468"/>
        <end position="487"/>
    </location>
</feature>
<feature type="compositionally biased region" description="Low complexity" evidence="1">
    <location>
        <begin position="472"/>
        <end position="487"/>
    </location>
</feature>
<evidence type="ECO:0000313" key="3">
    <source>
        <dbReference type="Proteomes" id="UP000293360"/>
    </source>
</evidence>
<evidence type="ECO:0000313" key="2">
    <source>
        <dbReference type="EMBL" id="RYP09333.1"/>
    </source>
</evidence>
<organism evidence="2 3">
    <name type="scientific">Monosporascus ibericus</name>
    <dbReference type="NCBI Taxonomy" id="155417"/>
    <lineage>
        <taxon>Eukaryota</taxon>
        <taxon>Fungi</taxon>
        <taxon>Dikarya</taxon>
        <taxon>Ascomycota</taxon>
        <taxon>Pezizomycotina</taxon>
        <taxon>Sordariomycetes</taxon>
        <taxon>Xylariomycetidae</taxon>
        <taxon>Xylariales</taxon>
        <taxon>Xylariales incertae sedis</taxon>
        <taxon>Monosporascus</taxon>
    </lineage>
</organism>
<feature type="compositionally biased region" description="Basic and acidic residues" evidence="1">
    <location>
        <begin position="429"/>
        <end position="438"/>
    </location>
</feature>
<feature type="region of interest" description="Disordered" evidence="1">
    <location>
        <begin position="429"/>
        <end position="455"/>
    </location>
</feature>
<dbReference type="OrthoDB" id="4638065at2759"/>
<sequence>MTKFRHEAPHSIPDVETLDALGDRSDRSQNAKTIHMLSPSEKEQTHLVAFGKRKTEITGDLEGIWYRWAGNIAHPQHPRMGAVLDSIFSKLTTTAFTPSVELTCIVKMLARIPKDGIKAIAEEVSDDNGYRVIIENDEEVTVCFCLGGRKVRLMQAFDIDVDVSDSYGDSNRTKRCEARTAELVPEGRMPINVQQCQWINNKKDKDYFRQYVMDESAAKHVLQPIDDDIFIVTDANRKTIFANFEKLCDAMFSREITDLLARGLDMWSFFVPLPSPESKRHVVDSWVRKIHPELDLERVMVAGLPAAKMAVAHYGCWSMQTDPHGNLIIRMADSRCAQIIRWQESAQPLAYLPAFQKAVLGKTTEIIRFLLSSLDPDLYQEYREVLDNVPEEQKVRHKDLNDFFKGVAGSVLWVATLFAWRKLGRPEPAGKEKKKEAAMRQNPPCTNTGHDEDDLQWTNQKLHGSGCVALNSSSSSASAGSAENRPY</sequence>
<keyword evidence="3" id="KW-1185">Reference proteome</keyword>
<name>A0A4Q4TUY0_9PEZI</name>
<evidence type="ECO:0000256" key="1">
    <source>
        <dbReference type="SAM" id="MobiDB-lite"/>
    </source>
</evidence>
<reference evidence="2 3" key="1">
    <citation type="submission" date="2018-06" db="EMBL/GenBank/DDBJ databases">
        <title>Complete Genomes of Monosporascus.</title>
        <authorList>
            <person name="Robinson A.J."/>
            <person name="Natvig D.O."/>
        </authorList>
    </citation>
    <scope>NUCLEOTIDE SEQUENCE [LARGE SCALE GENOMIC DNA]</scope>
    <source>
        <strain evidence="2 3">CBS 110550</strain>
    </source>
</reference>